<feature type="compositionally biased region" description="Basic and acidic residues" evidence="1">
    <location>
        <begin position="157"/>
        <end position="174"/>
    </location>
</feature>
<protein>
    <recommendedName>
        <fullName evidence="2">Mitochondrial splicing suppressor 51-like C-terminal domain-containing protein</fullName>
    </recommendedName>
</protein>
<evidence type="ECO:0000259" key="2">
    <source>
        <dbReference type="Pfam" id="PF20179"/>
    </source>
</evidence>
<keyword evidence="4" id="KW-1185">Reference proteome</keyword>
<dbReference type="Proteomes" id="UP001530377">
    <property type="component" value="Unassembled WGS sequence"/>
</dbReference>
<feature type="compositionally biased region" description="Basic and acidic residues" evidence="1">
    <location>
        <begin position="546"/>
        <end position="564"/>
    </location>
</feature>
<feature type="region of interest" description="Disordered" evidence="1">
    <location>
        <begin position="515"/>
        <end position="572"/>
    </location>
</feature>
<feature type="region of interest" description="Disordered" evidence="1">
    <location>
        <begin position="273"/>
        <end position="296"/>
    </location>
</feature>
<dbReference type="Pfam" id="PF20179">
    <property type="entry name" value="MSS51_C"/>
    <property type="match status" value="1"/>
</dbReference>
<name>A0ABD3SSD6_9STRA</name>
<feature type="compositionally biased region" description="Gly residues" evidence="1">
    <location>
        <begin position="134"/>
        <end position="143"/>
    </location>
</feature>
<feature type="region of interest" description="Disordered" evidence="1">
    <location>
        <begin position="209"/>
        <end position="247"/>
    </location>
</feature>
<gene>
    <name evidence="3" type="ORF">ACHAXA_002016</name>
</gene>
<proteinExistence type="predicted"/>
<dbReference type="PANTHER" id="PTHR28069">
    <property type="entry name" value="GH20023P"/>
    <property type="match status" value="1"/>
</dbReference>
<dbReference type="EMBL" id="JALLPB020000002">
    <property type="protein sequence ID" value="KAL3827519.1"/>
    <property type="molecule type" value="Genomic_DNA"/>
</dbReference>
<evidence type="ECO:0000313" key="4">
    <source>
        <dbReference type="Proteomes" id="UP001530377"/>
    </source>
</evidence>
<feature type="compositionally biased region" description="Basic and acidic residues" evidence="1">
    <location>
        <begin position="230"/>
        <end position="244"/>
    </location>
</feature>
<dbReference type="PANTHER" id="PTHR28069:SF2">
    <property type="entry name" value="GH20023P"/>
    <property type="match status" value="1"/>
</dbReference>
<evidence type="ECO:0000313" key="3">
    <source>
        <dbReference type="EMBL" id="KAL3827519.1"/>
    </source>
</evidence>
<evidence type="ECO:0000256" key="1">
    <source>
        <dbReference type="SAM" id="MobiDB-lite"/>
    </source>
</evidence>
<comment type="caution">
    <text evidence="3">The sequence shown here is derived from an EMBL/GenBank/DDBJ whole genome shotgun (WGS) entry which is preliminary data.</text>
</comment>
<accession>A0ABD3SSD6</accession>
<sequence>MDLLASLGLGNELPEQSTREIPGIIKALDGDDGEDVNDDVRLGFNRCLHCGVKLSRDDAAAATTTTAKLIGAKKGRITCRGCHRVSYCSHLCMKADASPSDRDDELGSLGHSPVVCSLLGLCDDDEVAEEELLGGRGGGGGESGSNDGEVEASSRAGSDRKCSSEGRRDAARYRVQTERESYPATLFNILSEGPDWFVEAITRRLRCNQDVRSPMSTSTSTSTGKRGGKRDRSSAFGKWDKQDGEGGYETPRSWRNIVLHVVGASAESELWNWDGKGKRGRSSRRNSDNDEKEDESLHVLDACAEASTNLATYLENLLQIRSITIRCIFIGPDCPLQDYVGSLPIPDSKSSTLTIETHRCKYGDAGQLDDLSAPDAIVFFNPGFTCPDYDWSTALSAAASWPTGPTPFLVATNTEIEGYADVKCLLDGGHIDPRSLPVDVLDAMDHRIPFADKDRRRRSQDDDDDYSREAFLFRMNPYAGLRVRQSGTMGNDLYVKNRWIICGLFRTSIGLVGSGRKTTRDRIGGKSTVDSDDEYDGGKRSRKRRRDEGHRSDKPHREGGEKNAKWSNPALI</sequence>
<organism evidence="3 4">
    <name type="scientific">Cyclostephanos tholiformis</name>
    <dbReference type="NCBI Taxonomy" id="382380"/>
    <lineage>
        <taxon>Eukaryota</taxon>
        <taxon>Sar</taxon>
        <taxon>Stramenopiles</taxon>
        <taxon>Ochrophyta</taxon>
        <taxon>Bacillariophyta</taxon>
        <taxon>Coscinodiscophyceae</taxon>
        <taxon>Thalassiosirophycidae</taxon>
        <taxon>Stephanodiscales</taxon>
        <taxon>Stephanodiscaceae</taxon>
        <taxon>Cyclostephanos</taxon>
    </lineage>
</organism>
<feature type="domain" description="Mitochondrial splicing suppressor 51-like C-terminal" evidence="2">
    <location>
        <begin position="287"/>
        <end position="425"/>
    </location>
</feature>
<dbReference type="AlphaFoldDB" id="A0ABD3SSD6"/>
<feature type="region of interest" description="Disordered" evidence="1">
    <location>
        <begin position="132"/>
        <end position="174"/>
    </location>
</feature>
<reference evidence="3 4" key="1">
    <citation type="submission" date="2024-10" db="EMBL/GenBank/DDBJ databases">
        <title>Updated reference genomes for cyclostephanoid diatoms.</title>
        <authorList>
            <person name="Roberts W.R."/>
            <person name="Alverson A.J."/>
        </authorList>
    </citation>
    <scope>NUCLEOTIDE SEQUENCE [LARGE SCALE GENOMIC DNA]</scope>
    <source>
        <strain evidence="3 4">AJA228-03</strain>
    </source>
</reference>
<dbReference type="InterPro" id="IPR046824">
    <property type="entry name" value="Mss51-like_C"/>
</dbReference>